<dbReference type="Gene3D" id="3.30.1380.10">
    <property type="match status" value="1"/>
</dbReference>
<feature type="domain" description="D-alanyl-D-alanine carboxypeptidase-like core" evidence="2">
    <location>
        <begin position="23"/>
        <end position="127"/>
    </location>
</feature>
<evidence type="ECO:0000313" key="3">
    <source>
        <dbReference type="EMBL" id="MCY0148302.1"/>
    </source>
</evidence>
<proteinExistence type="predicted"/>
<dbReference type="Proteomes" id="UP001073227">
    <property type="component" value="Unassembled WGS sequence"/>
</dbReference>
<evidence type="ECO:0000256" key="1">
    <source>
        <dbReference type="SAM" id="MobiDB-lite"/>
    </source>
</evidence>
<evidence type="ECO:0000313" key="4">
    <source>
        <dbReference type="Proteomes" id="UP001073227"/>
    </source>
</evidence>
<evidence type="ECO:0000259" key="2">
    <source>
        <dbReference type="Pfam" id="PF02557"/>
    </source>
</evidence>
<organism evidence="3 4">
    <name type="scientific">Hoeflea algicola</name>
    <dbReference type="NCBI Taxonomy" id="2983763"/>
    <lineage>
        <taxon>Bacteria</taxon>
        <taxon>Pseudomonadati</taxon>
        <taxon>Pseudomonadota</taxon>
        <taxon>Alphaproteobacteria</taxon>
        <taxon>Hyphomicrobiales</taxon>
        <taxon>Rhizobiaceae</taxon>
        <taxon>Hoeflea</taxon>
    </lineage>
</organism>
<keyword evidence="4" id="KW-1185">Reference proteome</keyword>
<dbReference type="EMBL" id="JAOVZR010000001">
    <property type="protein sequence ID" value="MCY0148302.1"/>
    <property type="molecule type" value="Genomic_DNA"/>
</dbReference>
<dbReference type="PANTHER" id="PTHR34385:SF1">
    <property type="entry name" value="PEPTIDOGLYCAN L-ALANYL-D-GLUTAMATE ENDOPEPTIDASE CWLK"/>
    <property type="match status" value="1"/>
</dbReference>
<accession>A0ABT3Z954</accession>
<gene>
    <name evidence="3" type="ORF">OEG84_11420</name>
</gene>
<dbReference type="SUPFAM" id="SSF55166">
    <property type="entry name" value="Hedgehog/DD-peptidase"/>
    <property type="match status" value="1"/>
</dbReference>
<dbReference type="RefSeq" id="WP_267653873.1">
    <property type="nucleotide sequence ID" value="NZ_JAOVZR010000001.1"/>
</dbReference>
<dbReference type="CDD" id="cd14814">
    <property type="entry name" value="Peptidase_M15"/>
    <property type="match status" value="1"/>
</dbReference>
<dbReference type="Pfam" id="PF02557">
    <property type="entry name" value="VanY"/>
    <property type="match status" value="1"/>
</dbReference>
<sequence>MADNPLSRFAVGGATRPDSFSGMQPEFASALQQMFESAPPDIQQQLRVGSGFRSPEKQAELWQGALQKYGSPEAARKWVAPPGRSQHNHGNAADLKYLNDAARQWAHSNAANYGLAFPLSNEDWHVELAGARGRGSHAPVQAVQGRGAVPGAQPQTGPTAFGDAVAPRGPVDFGSAISGYLAQRQQRDEEAAAEQQRRALLFGGIGSMYG</sequence>
<dbReference type="PANTHER" id="PTHR34385">
    <property type="entry name" value="D-ALANYL-D-ALANINE CARBOXYPEPTIDASE"/>
    <property type="match status" value="1"/>
</dbReference>
<comment type="caution">
    <text evidence="3">The sequence shown here is derived from an EMBL/GenBank/DDBJ whole genome shotgun (WGS) entry which is preliminary data.</text>
</comment>
<dbReference type="InterPro" id="IPR003709">
    <property type="entry name" value="VanY-like_core_dom"/>
</dbReference>
<dbReference type="InterPro" id="IPR009045">
    <property type="entry name" value="Zn_M74/Hedgehog-like"/>
</dbReference>
<dbReference type="InterPro" id="IPR052179">
    <property type="entry name" value="DD-CPase-like"/>
</dbReference>
<protein>
    <submittedName>
        <fullName evidence="3">M15 family metallopeptidase</fullName>
    </submittedName>
</protein>
<feature type="region of interest" description="Disordered" evidence="1">
    <location>
        <begin position="1"/>
        <end position="22"/>
    </location>
</feature>
<name>A0ABT3Z954_9HYPH</name>
<reference evidence="3" key="1">
    <citation type="submission" date="2022-10" db="EMBL/GenBank/DDBJ databases">
        <title>Hoeflea sp. G2-23, isolated from marine algae.</title>
        <authorList>
            <person name="Kristyanto S."/>
            <person name="Kim J.M."/>
            <person name="Jeon C.O."/>
        </authorList>
    </citation>
    <scope>NUCLEOTIDE SEQUENCE</scope>
    <source>
        <strain evidence="3">G2-23</strain>
    </source>
</reference>